<name>A0A4D7AUH7_9HYPH</name>
<sequence>MLPITGYVDRWSVRPGEELSFKIGVRGGGRYSARIARVLCGDPNPKGPGYREVPVAWQLEGEHPGEEQLIARGSWVDVPKLDLGAGGPPVAFAATVWPTLLGAGRQTVLNWAGNGAALTLGIGPAGAFCRLATAAGTTEIEAGMPLTERAWHDIACRYDPASHTLELGQVPRKLRLDRDERRTLSQATAAGALAGNGRVAIAAERVGTAVTAHFNGKIERPRLLGGTDGLESILASQGSGIALAASGLIAEWDFAVDIPTDRAADIGPHGFHGRCVNLPTRAMTGSRWTGALHRWTEAPDQWAAIHFHDDDIGDAGWKTSLRFTVPDDWVSGVYALHLDKDGARDNIVFYVRAAVPGSQAKVAFLAPTFSYTVYSQYQKPGRQALITERSLAWGALAQAPDGHPEYGVSPYNFHSDGSGVVMSTTRRPLIDKRVNQIHLVDPSPDSSGLYWISADSYITDLLTRKGIAFEVITDHDVHAEGVELLSQYQVVLTGQHPEYHTTQTLDALATYFDGGGRFVYLGGNGFYWKVVPHADGPWAFELRRAEGGIRLWETLPGESYHAFDGSYGGLWRRLGRPPQALVGVGFSTQGEYKGYPYTFLDGILDPRVAFMRAGMEDKAVPGTVFGERGLMGGGAAGHELDRADERLGTPAHAIIVGRAVVEDPSYQPVNEERRDHTWPGQRADIIRSDLTFMETANGGAVFSVGSMNFIGALPIDNYDNPVARLITNIVRRFADPTPFPAPKEAER</sequence>
<evidence type="ECO:0000313" key="3">
    <source>
        <dbReference type="Proteomes" id="UP000298781"/>
    </source>
</evidence>
<dbReference type="Proteomes" id="UP000298781">
    <property type="component" value="Chromosome"/>
</dbReference>
<keyword evidence="3" id="KW-1185">Reference proteome</keyword>
<protein>
    <submittedName>
        <fullName evidence="2">N,N-dimethylformamidase</fullName>
    </submittedName>
</protein>
<dbReference type="RefSeq" id="WP_136960771.1">
    <property type="nucleotide sequence ID" value="NZ_CP039690.1"/>
</dbReference>
<dbReference type="EMBL" id="CP039690">
    <property type="protein sequence ID" value="QCI65324.1"/>
    <property type="molecule type" value="Genomic_DNA"/>
</dbReference>
<organism evidence="2 3">
    <name type="scientific">Phreatobacter stygius</name>
    <dbReference type="NCBI Taxonomy" id="1940610"/>
    <lineage>
        <taxon>Bacteria</taxon>
        <taxon>Pseudomonadati</taxon>
        <taxon>Pseudomonadota</taxon>
        <taxon>Alphaproteobacteria</taxon>
        <taxon>Hyphomicrobiales</taxon>
        <taxon>Phreatobacteraceae</taxon>
        <taxon>Phreatobacter</taxon>
    </lineage>
</organism>
<evidence type="ECO:0000259" key="1">
    <source>
        <dbReference type="Pfam" id="PF20254"/>
    </source>
</evidence>
<accession>A0A4D7AUH7</accession>
<dbReference type="SUPFAM" id="SSF49899">
    <property type="entry name" value="Concanavalin A-like lectins/glucanases"/>
    <property type="match status" value="1"/>
</dbReference>
<reference evidence="2 3" key="1">
    <citation type="submission" date="2019-04" db="EMBL/GenBank/DDBJ databases">
        <title>Phreatobacter aquaticus sp. nov.</title>
        <authorList>
            <person name="Choi A."/>
        </authorList>
    </citation>
    <scope>NUCLEOTIDE SEQUENCE [LARGE SCALE GENOMIC DNA]</scope>
    <source>
        <strain evidence="2 3">KCTC 52518</strain>
    </source>
</reference>
<feature type="domain" description="N,N-dimethylformamidase beta subunit-like C-terminal" evidence="1">
    <location>
        <begin position="280"/>
        <end position="719"/>
    </location>
</feature>
<proteinExistence type="predicted"/>
<dbReference type="InterPro" id="IPR013320">
    <property type="entry name" value="ConA-like_dom_sf"/>
</dbReference>
<dbReference type="InterPro" id="IPR046540">
    <property type="entry name" value="DMFA2_C"/>
</dbReference>
<evidence type="ECO:0000313" key="2">
    <source>
        <dbReference type="EMBL" id="QCI65324.1"/>
    </source>
</evidence>
<dbReference type="KEGG" id="pstg:E8M01_14560"/>
<dbReference type="InterPro" id="IPR029062">
    <property type="entry name" value="Class_I_gatase-like"/>
</dbReference>
<dbReference type="OrthoDB" id="505641at2"/>
<dbReference type="AlphaFoldDB" id="A0A4D7AUH7"/>
<dbReference type="Gene3D" id="3.40.50.880">
    <property type="match status" value="1"/>
</dbReference>
<dbReference type="Pfam" id="PF20254">
    <property type="entry name" value="DMFA2_C"/>
    <property type="match status" value="1"/>
</dbReference>
<gene>
    <name evidence="2" type="ORF">E8M01_14560</name>
</gene>